<reference evidence="2" key="1">
    <citation type="submission" date="2014-11" db="EMBL/GenBank/DDBJ databases">
        <authorList>
            <person name="Amaro Gonzalez C."/>
        </authorList>
    </citation>
    <scope>NUCLEOTIDE SEQUENCE</scope>
</reference>
<keyword evidence="1" id="KW-0812">Transmembrane</keyword>
<keyword evidence="1" id="KW-0472">Membrane</keyword>
<dbReference type="EMBL" id="GBXM01104644">
    <property type="protein sequence ID" value="JAH03933.1"/>
    <property type="molecule type" value="Transcribed_RNA"/>
</dbReference>
<organism evidence="2">
    <name type="scientific">Anguilla anguilla</name>
    <name type="common">European freshwater eel</name>
    <name type="synonym">Muraena anguilla</name>
    <dbReference type="NCBI Taxonomy" id="7936"/>
    <lineage>
        <taxon>Eukaryota</taxon>
        <taxon>Metazoa</taxon>
        <taxon>Chordata</taxon>
        <taxon>Craniata</taxon>
        <taxon>Vertebrata</taxon>
        <taxon>Euteleostomi</taxon>
        <taxon>Actinopterygii</taxon>
        <taxon>Neopterygii</taxon>
        <taxon>Teleostei</taxon>
        <taxon>Anguilliformes</taxon>
        <taxon>Anguillidae</taxon>
        <taxon>Anguilla</taxon>
    </lineage>
</organism>
<dbReference type="AlphaFoldDB" id="A0A0E9PJC1"/>
<keyword evidence="1" id="KW-1133">Transmembrane helix</keyword>
<protein>
    <submittedName>
        <fullName evidence="2">Uncharacterized protein</fullName>
    </submittedName>
</protein>
<feature type="transmembrane region" description="Helical" evidence="1">
    <location>
        <begin position="44"/>
        <end position="66"/>
    </location>
</feature>
<evidence type="ECO:0000256" key="1">
    <source>
        <dbReference type="SAM" id="Phobius"/>
    </source>
</evidence>
<evidence type="ECO:0000313" key="2">
    <source>
        <dbReference type="EMBL" id="JAH03933.1"/>
    </source>
</evidence>
<sequence>MIELCILYFYNTDFLHHLNGFLSHTYLPATWIEMCFGRHSVQKFCAFPLAFSTGFSSASFHMLMFLRNE</sequence>
<name>A0A0E9PJC1_ANGAN</name>
<accession>A0A0E9PJC1</accession>
<reference evidence="2" key="2">
    <citation type="journal article" date="2015" name="Fish Shellfish Immunol.">
        <title>Early steps in the European eel (Anguilla anguilla)-Vibrio vulnificus interaction in the gills: Role of the RtxA13 toxin.</title>
        <authorList>
            <person name="Callol A."/>
            <person name="Pajuelo D."/>
            <person name="Ebbesson L."/>
            <person name="Teles M."/>
            <person name="MacKenzie S."/>
            <person name="Amaro C."/>
        </authorList>
    </citation>
    <scope>NUCLEOTIDE SEQUENCE</scope>
</reference>
<proteinExistence type="predicted"/>